<evidence type="ECO:0000313" key="1">
    <source>
        <dbReference type="EMBL" id="CAG7718168.1"/>
    </source>
</evidence>
<gene>
    <name evidence="1" type="ORF">AFUS01_LOCUS7585</name>
</gene>
<dbReference type="AlphaFoldDB" id="A0A8J2JDC1"/>
<sequence>MEENPQWGAAGAVQVIAKGVAATVRQSRRIQVLEPELLEAANLGRVVVLQSYTTEADPEFHELIKHTA</sequence>
<accession>A0A8J2JDC1</accession>
<protein>
    <submittedName>
        <fullName evidence="1">Uncharacterized protein</fullName>
    </submittedName>
</protein>
<dbReference type="Proteomes" id="UP000708208">
    <property type="component" value="Unassembled WGS sequence"/>
</dbReference>
<organism evidence="1 2">
    <name type="scientific">Allacma fusca</name>
    <dbReference type="NCBI Taxonomy" id="39272"/>
    <lineage>
        <taxon>Eukaryota</taxon>
        <taxon>Metazoa</taxon>
        <taxon>Ecdysozoa</taxon>
        <taxon>Arthropoda</taxon>
        <taxon>Hexapoda</taxon>
        <taxon>Collembola</taxon>
        <taxon>Symphypleona</taxon>
        <taxon>Sminthuridae</taxon>
        <taxon>Allacma</taxon>
    </lineage>
</organism>
<keyword evidence="2" id="KW-1185">Reference proteome</keyword>
<name>A0A8J2JDC1_9HEXA</name>
<comment type="caution">
    <text evidence="1">The sequence shown here is derived from an EMBL/GenBank/DDBJ whole genome shotgun (WGS) entry which is preliminary data.</text>
</comment>
<evidence type="ECO:0000313" key="2">
    <source>
        <dbReference type="Proteomes" id="UP000708208"/>
    </source>
</evidence>
<dbReference type="EMBL" id="CAJVCH010051381">
    <property type="protein sequence ID" value="CAG7718168.1"/>
    <property type="molecule type" value="Genomic_DNA"/>
</dbReference>
<reference evidence="1" key="1">
    <citation type="submission" date="2021-06" db="EMBL/GenBank/DDBJ databases">
        <authorList>
            <person name="Hodson N. C."/>
            <person name="Mongue J. A."/>
            <person name="Jaron S. K."/>
        </authorList>
    </citation>
    <scope>NUCLEOTIDE SEQUENCE</scope>
</reference>
<proteinExistence type="predicted"/>